<dbReference type="RefSeq" id="WP_319953637.1">
    <property type="nucleotide sequence ID" value="NZ_JAXAVX010000003.1"/>
</dbReference>
<dbReference type="InterPro" id="IPR000485">
    <property type="entry name" value="AsnC-type_HTH_dom"/>
</dbReference>
<gene>
    <name evidence="6" type="ORF">SK069_07760</name>
</gene>
<dbReference type="PRINTS" id="PR00033">
    <property type="entry name" value="HTHASNC"/>
</dbReference>
<dbReference type="PANTHER" id="PTHR30154">
    <property type="entry name" value="LEUCINE-RESPONSIVE REGULATORY PROTEIN"/>
    <property type="match status" value="1"/>
</dbReference>
<dbReference type="SMART" id="SM00344">
    <property type="entry name" value="HTH_ASNC"/>
    <property type="match status" value="1"/>
</dbReference>
<dbReference type="InterPro" id="IPR036390">
    <property type="entry name" value="WH_DNA-bd_sf"/>
</dbReference>
<dbReference type="SUPFAM" id="SSF54909">
    <property type="entry name" value="Dimeric alpha+beta barrel"/>
    <property type="match status" value="1"/>
</dbReference>
<feature type="domain" description="HTH asnC-type" evidence="5">
    <location>
        <begin position="36"/>
        <end position="75"/>
    </location>
</feature>
<sequence>MPIIVRSARSMAKHPASTCEKLPSMADHATETLTVDRLDRQLVHALLHDGRAPFRTLAAALGCSEQTIARRYRRLCDARALRVIVLPNPWTAAERLFLRISTQPGAAPALGRALTRRADVSWVTVATGATEVTCALRASSAADRDALLLQGLPRASQVTGVVTLSVLQVHDHGPETEWHGLPDPLSREQLRLLGPGTRPHGRRRSQAAQTRFEVEDEELLRILATDGRASYARLAALTGRSESATGRRLERLIDEGSAYLDVELATALLGFPLTATLWCTVEPAHLEAVGREVAAYPETAFVAATSGRTNLIVSGLFRDGADLYGFVTRRLGELPGLREIETVPMMAVLKQQGAIMDGVRLPPAA</sequence>
<dbReference type="Pfam" id="PF13404">
    <property type="entry name" value="HTH_AsnC-type"/>
    <property type="match status" value="2"/>
</dbReference>
<dbReference type="InterPro" id="IPR036388">
    <property type="entry name" value="WH-like_DNA-bd_sf"/>
</dbReference>
<evidence type="ECO:0000259" key="5">
    <source>
        <dbReference type="Pfam" id="PF13404"/>
    </source>
</evidence>
<dbReference type="InterPro" id="IPR011008">
    <property type="entry name" value="Dimeric_a/b-barrel"/>
</dbReference>
<comment type="caution">
    <text evidence="6">The sequence shown here is derived from an EMBL/GenBank/DDBJ whole genome shotgun (WGS) entry which is preliminary data.</text>
</comment>
<evidence type="ECO:0000256" key="3">
    <source>
        <dbReference type="ARBA" id="ARBA00023163"/>
    </source>
</evidence>
<name>A0ABU4VI20_9ACTN</name>
<dbReference type="Gene3D" id="3.30.70.920">
    <property type="match status" value="1"/>
</dbReference>
<dbReference type="InterPro" id="IPR019888">
    <property type="entry name" value="Tscrpt_reg_AsnC-like"/>
</dbReference>
<dbReference type="PANTHER" id="PTHR30154:SF34">
    <property type="entry name" value="TRANSCRIPTIONAL REGULATOR AZLB"/>
    <property type="match status" value="1"/>
</dbReference>
<evidence type="ECO:0000313" key="7">
    <source>
        <dbReference type="Proteomes" id="UP001277761"/>
    </source>
</evidence>
<keyword evidence="7" id="KW-1185">Reference proteome</keyword>
<proteinExistence type="predicted"/>
<reference evidence="6 7" key="1">
    <citation type="submission" date="2023-11" db="EMBL/GenBank/DDBJ databases">
        <authorList>
            <person name="Xu M."/>
            <person name="Jiang T."/>
        </authorList>
    </citation>
    <scope>NUCLEOTIDE SEQUENCE [LARGE SCALE GENOMIC DNA]</scope>
    <source>
        <strain evidence="6 7">SD</strain>
    </source>
</reference>
<keyword evidence="1" id="KW-0805">Transcription regulation</keyword>
<evidence type="ECO:0000313" key="6">
    <source>
        <dbReference type="EMBL" id="MDX8151481.1"/>
    </source>
</evidence>
<organism evidence="6 7">
    <name type="scientific">Patulibacter brassicae</name>
    <dbReference type="NCBI Taxonomy" id="1705717"/>
    <lineage>
        <taxon>Bacteria</taxon>
        <taxon>Bacillati</taxon>
        <taxon>Actinomycetota</taxon>
        <taxon>Thermoleophilia</taxon>
        <taxon>Solirubrobacterales</taxon>
        <taxon>Patulibacteraceae</taxon>
        <taxon>Patulibacter</taxon>
    </lineage>
</organism>
<feature type="domain" description="HTH asnC-type" evidence="5">
    <location>
        <begin position="216"/>
        <end position="252"/>
    </location>
</feature>
<evidence type="ECO:0000256" key="2">
    <source>
        <dbReference type="ARBA" id="ARBA00023125"/>
    </source>
</evidence>
<evidence type="ECO:0000256" key="1">
    <source>
        <dbReference type="ARBA" id="ARBA00023015"/>
    </source>
</evidence>
<keyword evidence="2" id="KW-0238">DNA-binding</keyword>
<dbReference type="Pfam" id="PF01037">
    <property type="entry name" value="AsnC_trans_reg"/>
    <property type="match status" value="1"/>
</dbReference>
<dbReference type="InterPro" id="IPR019887">
    <property type="entry name" value="Tscrpt_reg_AsnC/Lrp_C"/>
</dbReference>
<keyword evidence="3" id="KW-0804">Transcription</keyword>
<evidence type="ECO:0000259" key="4">
    <source>
        <dbReference type="Pfam" id="PF01037"/>
    </source>
</evidence>
<dbReference type="SUPFAM" id="SSF46785">
    <property type="entry name" value="Winged helix' DNA-binding domain"/>
    <property type="match status" value="1"/>
</dbReference>
<accession>A0ABU4VI20</accession>
<dbReference type="Proteomes" id="UP001277761">
    <property type="component" value="Unassembled WGS sequence"/>
</dbReference>
<dbReference type="Gene3D" id="1.10.10.10">
    <property type="entry name" value="Winged helix-like DNA-binding domain superfamily/Winged helix DNA-binding domain"/>
    <property type="match status" value="2"/>
</dbReference>
<dbReference type="EMBL" id="JAXAVX010000003">
    <property type="protein sequence ID" value="MDX8151481.1"/>
    <property type="molecule type" value="Genomic_DNA"/>
</dbReference>
<protein>
    <submittedName>
        <fullName evidence="6">AsnC family transcriptional regulator</fullName>
    </submittedName>
</protein>
<feature type="domain" description="Transcription regulator AsnC/Lrp ligand binding" evidence="4">
    <location>
        <begin position="280"/>
        <end position="344"/>
    </location>
</feature>